<reference evidence="1 2" key="1">
    <citation type="journal article" date="2011" name="Stand. Genomic Sci.">
        <title>Non-contiguous finished genome sequence and contextual data of the filamentous soil bacterium Ktedonobacter racemifer type strain (SOSP1-21).</title>
        <authorList>
            <person name="Chang Y.J."/>
            <person name="Land M."/>
            <person name="Hauser L."/>
            <person name="Chertkov O."/>
            <person name="Del Rio T.G."/>
            <person name="Nolan M."/>
            <person name="Copeland A."/>
            <person name="Tice H."/>
            <person name="Cheng J.F."/>
            <person name="Lucas S."/>
            <person name="Han C."/>
            <person name="Goodwin L."/>
            <person name="Pitluck S."/>
            <person name="Ivanova N."/>
            <person name="Ovchinikova G."/>
            <person name="Pati A."/>
            <person name="Chen A."/>
            <person name="Palaniappan K."/>
            <person name="Mavromatis K."/>
            <person name="Liolios K."/>
            <person name="Brettin T."/>
            <person name="Fiebig A."/>
            <person name="Rohde M."/>
            <person name="Abt B."/>
            <person name="Goker M."/>
            <person name="Detter J.C."/>
            <person name="Woyke T."/>
            <person name="Bristow J."/>
            <person name="Eisen J.A."/>
            <person name="Markowitz V."/>
            <person name="Hugenholtz P."/>
            <person name="Kyrpides N.C."/>
            <person name="Klenk H.P."/>
            <person name="Lapidus A."/>
        </authorList>
    </citation>
    <scope>NUCLEOTIDE SEQUENCE [LARGE SCALE GENOMIC DNA]</scope>
    <source>
        <strain evidence="2">DSM 44963</strain>
    </source>
</reference>
<dbReference type="Proteomes" id="UP000004508">
    <property type="component" value="Unassembled WGS sequence"/>
</dbReference>
<dbReference type="InterPro" id="IPR027417">
    <property type="entry name" value="P-loop_NTPase"/>
</dbReference>
<dbReference type="InParanoid" id="D6TS40"/>
<sequence>MHSSVMCHYYILAERVKQRWESGQRHRGHMEHLRVFDPKASIPPEFLQPLPLNGHVIEVDTTDFETIDYEYLFTQIQRILSD</sequence>
<name>D6TS40_KTERA</name>
<keyword evidence="2" id="KW-1185">Reference proteome</keyword>
<dbReference type="RefSeq" id="WP_007910141.1">
    <property type="nucleotide sequence ID" value="NZ_ADVG01000002.1"/>
</dbReference>
<dbReference type="Gene3D" id="3.40.50.300">
    <property type="entry name" value="P-loop containing nucleotide triphosphate hydrolases"/>
    <property type="match status" value="1"/>
</dbReference>
<dbReference type="AlphaFoldDB" id="D6TS40"/>
<protein>
    <submittedName>
        <fullName evidence="1">Uncharacterized protein</fullName>
    </submittedName>
</protein>
<comment type="caution">
    <text evidence="1">The sequence shown here is derived from an EMBL/GenBank/DDBJ whole genome shotgun (WGS) entry which is preliminary data.</text>
</comment>
<evidence type="ECO:0000313" key="2">
    <source>
        <dbReference type="Proteomes" id="UP000004508"/>
    </source>
</evidence>
<dbReference type="EMBL" id="ADVG01000002">
    <property type="protein sequence ID" value="EFH86113.1"/>
    <property type="molecule type" value="Genomic_DNA"/>
</dbReference>
<organism evidence="1 2">
    <name type="scientific">Ktedonobacter racemifer DSM 44963</name>
    <dbReference type="NCBI Taxonomy" id="485913"/>
    <lineage>
        <taxon>Bacteria</taxon>
        <taxon>Bacillati</taxon>
        <taxon>Chloroflexota</taxon>
        <taxon>Ktedonobacteria</taxon>
        <taxon>Ktedonobacterales</taxon>
        <taxon>Ktedonobacteraceae</taxon>
        <taxon>Ktedonobacter</taxon>
    </lineage>
</organism>
<accession>D6TS40</accession>
<proteinExistence type="predicted"/>
<evidence type="ECO:0000313" key="1">
    <source>
        <dbReference type="EMBL" id="EFH86113.1"/>
    </source>
</evidence>
<gene>
    <name evidence="1" type="ORF">Krac_7388</name>
</gene>